<dbReference type="Gene3D" id="3.30.565.10">
    <property type="entry name" value="Histidine kinase-like ATPase, C-terminal domain"/>
    <property type="match status" value="1"/>
</dbReference>
<dbReference type="InterPro" id="IPR036890">
    <property type="entry name" value="HATPase_C_sf"/>
</dbReference>
<proteinExistence type="predicted"/>
<organism evidence="1 2">
    <name type="scientific">Nonomuraea solani</name>
    <dbReference type="NCBI Taxonomy" id="1144553"/>
    <lineage>
        <taxon>Bacteria</taxon>
        <taxon>Bacillati</taxon>
        <taxon>Actinomycetota</taxon>
        <taxon>Actinomycetes</taxon>
        <taxon>Streptosporangiales</taxon>
        <taxon>Streptosporangiaceae</taxon>
        <taxon>Nonomuraea</taxon>
    </lineage>
</organism>
<dbReference type="Proteomes" id="UP000236732">
    <property type="component" value="Unassembled WGS sequence"/>
</dbReference>
<dbReference type="OrthoDB" id="3537927at2"/>
<sequence length="144" mass="15580">MHTTHEQARPALRPPSWNTLLTLGHTVAVRAGWAAQEREVSWLLSAWPSAVPCARRITAARLTAWGLRGQATAAELLAGELVGDALRAGPATIRLTLGVADGLVRGEVEARAHRPRPCDRLLARLACCWGVTGRIAWFELPATH</sequence>
<name>A0A1H6EX15_9ACTN</name>
<dbReference type="EMBL" id="FNVT01000020">
    <property type="protein sequence ID" value="SEH01465.1"/>
    <property type="molecule type" value="Genomic_DNA"/>
</dbReference>
<keyword evidence="2" id="KW-1185">Reference proteome</keyword>
<dbReference type="AlphaFoldDB" id="A0A1H6EX15"/>
<accession>A0A1H6EX15</accession>
<reference evidence="1 2" key="1">
    <citation type="submission" date="2016-10" db="EMBL/GenBank/DDBJ databases">
        <authorList>
            <person name="de Groot N.N."/>
        </authorList>
    </citation>
    <scope>NUCLEOTIDE SEQUENCE [LARGE SCALE GENOMIC DNA]</scope>
    <source>
        <strain evidence="1 2">CGMCC 4.7037</strain>
    </source>
</reference>
<evidence type="ECO:0000313" key="2">
    <source>
        <dbReference type="Proteomes" id="UP000236732"/>
    </source>
</evidence>
<evidence type="ECO:0000313" key="1">
    <source>
        <dbReference type="EMBL" id="SEH01465.1"/>
    </source>
</evidence>
<dbReference type="RefSeq" id="WP_103962546.1">
    <property type="nucleotide sequence ID" value="NZ_FNVT01000020.1"/>
</dbReference>
<protein>
    <submittedName>
        <fullName evidence="1">Uncharacterized protein</fullName>
    </submittedName>
</protein>
<gene>
    <name evidence="1" type="ORF">SAMN05444920_120169</name>
</gene>